<reference evidence="1 3" key="1">
    <citation type="submission" date="2022-10" db="EMBL/GenBank/DDBJ databases">
        <title>The complete genomes of actinobacterial strains from the NBC collection.</title>
        <authorList>
            <person name="Joergensen T.S."/>
            <person name="Alvarez Arevalo M."/>
            <person name="Sterndorff E.B."/>
            <person name="Faurdal D."/>
            <person name="Vuksanovic O."/>
            <person name="Mourched A.-S."/>
            <person name="Charusanti P."/>
            <person name="Shaw S."/>
            <person name="Blin K."/>
            <person name="Weber T."/>
        </authorList>
    </citation>
    <scope>NUCLEOTIDE SEQUENCE [LARGE SCALE GENOMIC DNA]</scope>
    <source>
        <strain evidence="1 3">NBC_00156</strain>
    </source>
</reference>
<accession>A0ABZ1L1L5</accession>
<name>A0ABZ1L1L5_STRAH</name>
<keyword evidence="3" id="KW-1185">Reference proteome</keyword>
<dbReference type="Proteomes" id="UP001622557">
    <property type="component" value="Chromosome"/>
</dbReference>
<sequence>MTALGRRLGRGLLTTSEEAFALMSGSPLPGRLRVLLGDFYRDLLTLAPSTTVAREWADRYRSEWSLA</sequence>
<dbReference type="EMBL" id="CP108164">
    <property type="protein sequence ID" value="WTQ86067.1"/>
    <property type="molecule type" value="Genomic_DNA"/>
</dbReference>
<evidence type="ECO:0000313" key="3">
    <source>
        <dbReference type="Proteomes" id="UP001622557"/>
    </source>
</evidence>
<evidence type="ECO:0000313" key="2">
    <source>
        <dbReference type="EMBL" id="WTQ86078.1"/>
    </source>
</evidence>
<organism evidence="1 3">
    <name type="scientific">Streptomyces achromogenes</name>
    <dbReference type="NCBI Taxonomy" id="67255"/>
    <lineage>
        <taxon>Bacteria</taxon>
        <taxon>Bacillati</taxon>
        <taxon>Actinomycetota</taxon>
        <taxon>Actinomycetes</taxon>
        <taxon>Kitasatosporales</taxon>
        <taxon>Streptomycetaceae</taxon>
        <taxon>Streptomyces</taxon>
    </lineage>
</organism>
<gene>
    <name evidence="1" type="ORF">OG350_00325</name>
    <name evidence="2" type="ORF">OG350_37675</name>
</gene>
<protein>
    <submittedName>
        <fullName evidence="1">Uncharacterized protein</fullName>
    </submittedName>
</protein>
<evidence type="ECO:0000313" key="1">
    <source>
        <dbReference type="EMBL" id="WTQ86067.1"/>
    </source>
</evidence>
<proteinExistence type="predicted"/>
<dbReference type="GeneID" id="97286301"/>
<dbReference type="EMBL" id="CP108164">
    <property type="protein sequence ID" value="WTQ86078.1"/>
    <property type="molecule type" value="Genomic_DNA"/>
</dbReference>
<dbReference type="RefSeq" id="WP_405444485.1">
    <property type="nucleotide sequence ID" value="NZ_CP108164.1"/>
</dbReference>